<dbReference type="PRINTS" id="PR00206">
    <property type="entry name" value="CONNEXIN"/>
</dbReference>
<name>A0A8C4WXW5_EPTBU</name>
<accession>A0A8C4WXW5</accession>
<comment type="function">
    <text evidence="9">One gap junction consists of a cluster of closely packed pairs of transmembrane channels, the connexons, through which materials of low MW diffuse from one cell to a neighboring cell.</text>
</comment>
<feature type="compositionally biased region" description="Basic and acidic residues" evidence="10">
    <location>
        <begin position="142"/>
        <end position="153"/>
    </location>
</feature>
<comment type="subunit">
    <text evidence="9">A connexon is composed of a hexamer of connexins.</text>
</comment>
<comment type="subcellular location">
    <subcellularLocation>
        <location evidence="1">Cell junction</location>
        <location evidence="1">Gap junction</location>
    </subcellularLocation>
    <subcellularLocation>
        <location evidence="2 9">Cell membrane</location>
        <topology evidence="2 9">Multi-pass membrane protein</topology>
    </subcellularLocation>
</comment>
<feature type="region of interest" description="Disordered" evidence="10">
    <location>
        <begin position="125"/>
        <end position="157"/>
    </location>
</feature>
<evidence type="ECO:0000256" key="9">
    <source>
        <dbReference type="RuleBase" id="RU000630"/>
    </source>
</evidence>
<comment type="similarity">
    <text evidence="9">Belongs to the connexin family.</text>
</comment>
<evidence type="ECO:0000259" key="12">
    <source>
        <dbReference type="SMART" id="SM00037"/>
    </source>
</evidence>
<dbReference type="InterPro" id="IPR000500">
    <property type="entry name" value="Connexin"/>
</dbReference>
<evidence type="ECO:0000256" key="6">
    <source>
        <dbReference type="ARBA" id="ARBA00022949"/>
    </source>
</evidence>
<keyword evidence="8 11" id="KW-0472">Membrane</keyword>
<dbReference type="InterPro" id="IPR017990">
    <property type="entry name" value="Connexin_CS"/>
</dbReference>
<evidence type="ECO:0000313" key="15">
    <source>
        <dbReference type="Proteomes" id="UP000694388"/>
    </source>
</evidence>
<feature type="transmembrane region" description="Helical" evidence="11">
    <location>
        <begin position="227"/>
        <end position="245"/>
    </location>
</feature>
<dbReference type="OMA" id="TKFVCNT"/>
<feature type="transmembrane region" description="Helical" evidence="11">
    <location>
        <begin position="76"/>
        <end position="94"/>
    </location>
</feature>
<feature type="compositionally biased region" description="Polar residues" evidence="10">
    <location>
        <begin position="350"/>
        <end position="370"/>
    </location>
</feature>
<evidence type="ECO:0000256" key="11">
    <source>
        <dbReference type="SAM" id="Phobius"/>
    </source>
</evidence>
<protein>
    <recommendedName>
        <fullName evidence="9">Gap junction protein</fullName>
    </recommendedName>
</protein>
<keyword evidence="4 9" id="KW-0812">Transmembrane</keyword>
<feature type="compositionally biased region" description="Acidic residues" evidence="10">
    <location>
        <begin position="125"/>
        <end position="141"/>
    </location>
</feature>
<keyword evidence="6" id="KW-0965">Cell junction</keyword>
<evidence type="ECO:0000256" key="8">
    <source>
        <dbReference type="ARBA" id="ARBA00023136"/>
    </source>
</evidence>
<organism evidence="14 15">
    <name type="scientific">Eptatretus burgeri</name>
    <name type="common">Inshore hagfish</name>
    <dbReference type="NCBI Taxonomy" id="7764"/>
    <lineage>
        <taxon>Eukaryota</taxon>
        <taxon>Metazoa</taxon>
        <taxon>Chordata</taxon>
        <taxon>Craniata</taxon>
        <taxon>Vertebrata</taxon>
        <taxon>Cyclostomata</taxon>
        <taxon>Myxini</taxon>
        <taxon>Myxiniformes</taxon>
        <taxon>Myxinidae</taxon>
        <taxon>Eptatretinae</taxon>
        <taxon>Eptatretus</taxon>
    </lineage>
</organism>
<evidence type="ECO:0000256" key="2">
    <source>
        <dbReference type="ARBA" id="ARBA00004651"/>
    </source>
</evidence>
<dbReference type="PROSITE" id="PS00408">
    <property type="entry name" value="CONNEXINS_2"/>
    <property type="match status" value="1"/>
</dbReference>
<evidence type="ECO:0000256" key="7">
    <source>
        <dbReference type="ARBA" id="ARBA00022989"/>
    </source>
</evidence>
<feature type="transmembrane region" description="Helical" evidence="11">
    <location>
        <begin position="173"/>
        <end position="195"/>
    </location>
</feature>
<keyword evidence="5 9" id="KW-0303">Gap junction</keyword>
<feature type="domain" description="Connexin N-terminal" evidence="12">
    <location>
        <begin position="42"/>
        <end position="75"/>
    </location>
</feature>
<sequence length="379" mass="43111">MSWGILTKLFEEVDRHSTFVGKLWFTVFLVFRIVLTAVAGESIYQDEQSKFVCNTAQPGCENVCYDSFAPLSHVRFWIFHIILVAMPTILYLGFAIHRISRREECNAKELQPVIGKRSRHHGIEEAEDDGVEDPMVCEEETKEQTVEKKAQKDRSRKRHDGRRLIKIDGLMRAYVLQLVVRSIFELAFLVGQYFIYGLVVLARFKCGRDPCPHYVDCFVSRPKEKTIFLLVMYGVAGLCLMLNLAEMWHLGFGAIADAVRGRRERERQMSLDHKRKHLSPYEPRGKLSAPPGYTSMVRLPMMQNERNPNGQLCGDVNKDTAVVPDFLGIQESLLALQQQLELALSSRTNVSSGVGLASPSQQNFANSTQELGKREKCPL</sequence>
<evidence type="ECO:0000313" key="14">
    <source>
        <dbReference type="Ensembl" id="ENSEBUP00000018869.1"/>
    </source>
</evidence>
<feature type="domain" description="Connexin cysteine-rich" evidence="13">
    <location>
        <begin position="184"/>
        <end position="250"/>
    </location>
</feature>
<dbReference type="PROSITE" id="PS00407">
    <property type="entry name" value="CONNEXINS_1"/>
    <property type="match status" value="1"/>
</dbReference>
<dbReference type="PANTHER" id="PTHR11984">
    <property type="entry name" value="CONNEXIN"/>
    <property type="match status" value="1"/>
</dbReference>
<feature type="region of interest" description="Disordered" evidence="10">
    <location>
        <begin position="350"/>
        <end position="379"/>
    </location>
</feature>
<evidence type="ECO:0000256" key="5">
    <source>
        <dbReference type="ARBA" id="ARBA00022868"/>
    </source>
</evidence>
<dbReference type="SMART" id="SM00037">
    <property type="entry name" value="CNX"/>
    <property type="match status" value="1"/>
</dbReference>
<evidence type="ECO:0000256" key="10">
    <source>
        <dbReference type="SAM" id="MobiDB-lite"/>
    </source>
</evidence>
<dbReference type="AlphaFoldDB" id="A0A8C4WXW5"/>
<dbReference type="GeneTree" id="ENSGT01150000286949"/>
<dbReference type="GO" id="GO:0005243">
    <property type="term" value="F:gap junction channel activity"/>
    <property type="evidence" value="ECO:0007669"/>
    <property type="project" value="TreeGrafter"/>
</dbReference>
<dbReference type="GO" id="GO:0007267">
    <property type="term" value="P:cell-cell signaling"/>
    <property type="evidence" value="ECO:0007669"/>
    <property type="project" value="TreeGrafter"/>
</dbReference>
<dbReference type="GO" id="GO:0005922">
    <property type="term" value="C:connexin complex"/>
    <property type="evidence" value="ECO:0007669"/>
    <property type="project" value="InterPro"/>
</dbReference>
<reference evidence="14" key="2">
    <citation type="submission" date="2025-09" db="UniProtKB">
        <authorList>
            <consortium name="Ensembl"/>
        </authorList>
    </citation>
    <scope>IDENTIFICATION</scope>
</reference>
<dbReference type="Gene3D" id="1.20.1440.80">
    <property type="entry name" value="Gap junction channel protein cysteine-rich domain"/>
    <property type="match status" value="1"/>
</dbReference>
<dbReference type="Pfam" id="PF00029">
    <property type="entry name" value="Connexin"/>
    <property type="match status" value="1"/>
</dbReference>
<dbReference type="InterPro" id="IPR019570">
    <property type="entry name" value="Connexin_CCC"/>
</dbReference>
<evidence type="ECO:0000256" key="3">
    <source>
        <dbReference type="ARBA" id="ARBA00022475"/>
    </source>
</evidence>
<dbReference type="SMART" id="SM01089">
    <property type="entry name" value="Connexin_CCC"/>
    <property type="match status" value="1"/>
</dbReference>
<feature type="transmembrane region" description="Helical" evidence="11">
    <location>
        <begin position="21"/>
        <end position="40"/>
    </location>
</feature>
<evidence type="ECO:0000259" key="13">
    <source>
        <dbReference type="SMART" id="SM01089"/>
    </source>
</evidence>
<evidence type="ECO:0000256" key="4">
    <source>
        <dbReference type="ARBA" id="ARBA00022692"/>
    </source>
</evidence>
<dbReference type="PANTHER" id="PTHR11984:SF117">
    <property type="entry name" value="GAP JUNCTION PROTEIN"/>
    <property type="match status" value="1"/>
</dbReference>
<proteinExistence type="inferred from homology"/>
<dbReference type="Ensembl" id="ENSEBUT00000019444.1">
    <property type="protein sequence ID" value="ENSEBUP00000018869.1"/>
    <property type="gene ID" value="ENSEBUG00000011774.1"/>
</dbReference>
<dbReference type="InterPro" id="IPR038359">
    <property type="entry name" value="Connexin_N_sf"/>
</dbReference>
<dbReference type="Proteomes" id="UP000694388">
    <property type="component" value="Unplaced"/>
</dbReference>
<keyword evidence="3" id="KW-1003">Cell membrane</keyword>
<reference evidence="14" key="1">
    <citation type="submission" date="2025-08" db="UniProtKB">
        <authorList>
            <consortium name="Ensembl"/>
        </authorList>
    </citation>
    <scope>IDENTIFICATION</scope>
</reference>
<dbReference type="InterPro" id="IPR013092">
    <property type="entry name" value="Connexin_N"/>
</dbReference>
<keyword evidence="7 11" id="KW-1133">Transmembrane helix</keyword>
<keyword evidence="15" id="KW-1185">Reference proteome</keyword>
<evidence type="ECO:0000256" key="1">
    <source>
        <dbReference type="ARBA" id="ARBA00004610"/>
    </source>
</evidence>